<reference evidence="2 3" key="1">
    <citation type="journal article" date="2021" name="Plant Biotechnol. J.">
        <title>Multi-omics assisted identification of the key and species-specific regulatory components of drought-tolerant mechanisms in Gossypium stocksii.</title>
        <authorList>
            <person name="Yu D."/>
            <person name="Ke L."/>
            <person name="Zhang D."/>
            <person name="Wu Y."/>
            <person name="Sun Y."/>
            <person name="Mei J."/>
            <person name="Sun J."/>
            <person name="Sun Y."/>
        </authorList>
    </citation>
    <scope>NUCLEOTIDE SEQUENCE [LARGE SCALE GENOMIC DNA]</scope>
    <source>
        <strain evidence="3">cv. E1</strain>
        <tissue evidence="2">Leaf</tissue>
    </source>
</reference>
<dbReference type="Proteomes" id="UP000828251">
    <property type="component" value="Unassembled WGS sequence"/>
</dbReference>
<dbReference type="AlphaFoldDB" id="A0A9D3WM06"/>
<dbReference type="EMBL" id="JAIQCV010000001">
    <property type="protein sequence ID" value="KAH1130828.1"/>
    <property type="molecule type" value="Genomic_DNA"/>
</dbReference>
<evidence type="ECO:0000313" key="3">
    <source>
        <dbReference type="Proteomes" id="UP000828251"/>
    </source>
</evidence>
<proteinExistence type="predicted"/>
<accession>A0A9D3WM06</accession>
<sequence>MEWLGHDIKTAISNGKWNLIRLFRLGLNLSFYFLLMIYLIKIACFFKLIIDTVVEHDIEKSTYTCSKLMCFFKCYHNKLQKLFGDGLKHCLEQVSSGITQAPLAE</sequence>
<protein>
    <submittedName>
        <fullName evidence="2">Uncharacterized protein</fullName>
    </submittedName>
</protein>
<evidence type="ECO:0000313" key="2">
    <source>
        <dbReference type="EMBL" id="KAH1130828.1"/>
    </source>
</evidence>
<name>A0A9D3WM06_9ROSI</name>
<comment type="caution">
    <text evidence="2">The sequence shown here is derived from an EMBL/GenBank/DDBJ whole genome shotgun (WGS) entry which is preliminary data.</text>
</comment>
<keyword evidence="1" id="KW-1133">Transmembrane helix</keyword>
<keyword evidence="3" id="KW-1185">Reference proteome</keyword>
<gene>
    <name evidence="2" type="ORF">J1N35_002206</name>
</gene>
<organism evidence="2 3">
    <name type="scientific">Gossypium stocksii</name>
    <dbReference type="NCBI Taxonomy" id="47602"/>
    <lineage>
        <taxon>Eukaryota</taxon>
        <taxon>Viridiplantae</taxon>
        <taxon>Streptophyta</taxon>
        <taxon>Embryophyta</taxon>
        <taxon>Tracheophyta</taxon>
        <taxon>Spermatophyta</taxon>
        <taxon>Magnoliopsida</taxon>
        <taxon>eudicotyledons</taxon>
        <taxon>Gunneridae</taxon>
        <taxon>Pentapetalae</taxon>
        <taxon>rosids</taxon>
        <taxon>malvids</taxon>
        <taxon>Malvales</taxon>
        <taxon>Malvaceae</taxon>
        <taxon>Malvoideae</taxon>
        <taxon>Gossypium</taxon>
    </lineage>
</organism>
<evidence type="ECO:0000256" key="1">
    <source>
        <dbReference type="SAM" id="Phobius"/>
    </source>
</evidence>
<keyword evidence="1" id="KW-0812">Transmembrane</keyword>
<keyword evidence="1" id="KW-0472">Membrane</keyword>
<feature type="transmembrane region" description="Helical" evidence="1">
    <location>
        <begin position="29"/>
        <end position="50"/>
    </location>
</feature>